<evidence type="ECO:0000256" key="2">
    <source>
        <dbReference type="SAM" id="SignalP"/>
    </source>
</evidence>
<dbReference type="AlphaFoldDB" id="A0A1I8PKA1"/>
<organism evidence="3 4">
    <name type="scientific">Stomoxys calcitrans</name>
    <name type="common">Stable fly</name>
    <name type="synonym">Conops calcitrans</name>
    <dbReference type="NCBI Taxonomy" id="35570"/>
    <lineage>
        <taxon>Eukaryota</taxon>
        <taxon>Metazoa</taxon>
        <taxon>Ecdysozoa</taxon>
        <taxon>Arthropoda</taxon>
        <taxon>Hexapoda</taxon>
        <taxon>Insecta</taxon>
        <taxon>Pterygota</taxon>
        <taxon>Neoptera</taxon>
        <taxon>Endopterygota</taxon>
        <taxon>Diptera</taxon>
        <taxon>Brachycera</taxon>
        <taxon>Muscomorpha</taxon>
        <taxon>Muscoidea</taxon>
        <taxon>Muscidae</taxon>
        <taxon>Stomoxys</taxon>
    </lineage>
</organism>
<reference evidence="3" key="1">
    <citation type="submission" date="2020-05" db="UniProtKB">
        <authorList>
            <consortium name="EnsemblMetazoa"/>
        </authorList>
    </citation>
    <scope>IDENTIFICATION</scope>
    <source>
        <strain evidence="3">USDA</strain>
    </source>
</reference>
<keyword evidence="2" id="KW-0732">Signal</keyword>
<feature type="compositionally biased region" description="Acidic residues" evidence="1">
    <location>
        <begin position="61"/>
        <end position="78"/>
    </location>
</feature>
<proteinExistence type="predicted"/>
<accession>A0A1I8PKA1</accession>
<feature type="region of interest" description="Disordered" evidence="1">
    <location>
        <begin position="37"/>
        <end position="135"/>
    </location>
</feature>
<keyword evidence="4" id="KW-1185">Reference proteome</keyword>
<gene>
    <name evidence="3" type="primary">106094811</name>
</gene>
<dbReference type="Proteomes" id="UP000095300">
    <property type="component" value="Unassembled WGS sequence"/>
</dbReference>
<name>A0A1I8PKA1_STOCA</name>
<feature type="chain" id="PRO_5009326792" evidence="2">
    <location>
        <begin position="17"/>
        <end position="135"/>
    </location>
</feature>
<feature type="compositionally biased region" description="Polar residues" evidence="1">
    <location>
        <begin position="114"/>
        <end position="128"/>
    </location>
</feature>
<evidence type="ECO:0000256" key="1">
    <source>
        <dbReference type="SAM" id="MobiDB-lite"/>
    </source>
</evidence>
<dbReference type="EnsemblMetazoa" id="SCAU008885-RA">
    <property type="protein sequence ID" value="SCAU008885-PA"/>
    <property type="gene ID" value="SCAU008885"/>
</dbReference>
<sequence>MKFVLIALALLGAVAADVSHLSNEYLPPHEAEVNKEYLPPHMEALLSHNHVEYAEQTNEVPQEEEPAPVVEEAAEESASEFQQSYAADEPEDSSSNTVEEQAAPEPAPVDIPQSYESSASSGVETQYGENGGYVY</sequence>
<evidence type="ECO:0000313" key="3">
    <source>
        <dbReference type="EnsemblMetazoa" id="SCAU008885-PA"/>
    </source>
</evidence>
<dbReference type="VEuPathDB" id="VectorBase:SCAU008885"/>
<feature type="signal peptide" evidence="2">
    <location>
        <begin position="1"/>
        <end position="16"/>
    </location>
</feature>
<evidence type="ECO:0000313" key="4">
    <source>
        <dbReference type="Proteomes" id="UP000095300"/>
    </source>
</evidence>
<dbReference type="KEGG" id="scac:106094811"/>
<protein>
    <submittedName>
        <fullName evidence="3">Uncharacterized protein</fullName>
    </submittedName>
</protein>